<feature type="domain" description="Acyl-CoA dehydrogenase/oxidase N-terminal" evidence="9">
    <location>
        <begin position="25"/>
        <end position="92"/>
    </location>
</feature>
<keyword evidence="4 6" id="KW-0274">FAD</keyword>
<reference evidence="10 11" key="1">
    <citation type="submission" date="2016-07" db="EMBL/GenBank/DDBJ databases">
        <title>Caryophanon latum genome sequencing.</title>
        <authorList>
            <person name="Verma A."/>
            <person name="Pal Y."/>
            <person name="Krishnamurthi S."/>
        </authorList>
    </citation>
    <scope>NUCLEOTIDE SEQUENCE [LARGE SCALE GENOMIC DNA]</scope>
    <source>
        <strain evidence="10 11">DSM 14151</strain>
    </source>
</reference>
<dbReference type="SUPFAM" id="SSF56645">
    <property type="entry name" value="Acyl-CoA dehydrogenase NM domain-like"/>
    <property type="match status" value="1"/>
</dbReference>
<evidence type="ECO:0000259" key="7">
    <source>
        <dbReference type="Pfam" id="PF00441"/>
    </source>
</evidence>
<evidence type="ECO:0000259" key="9">
    <source>
        <dbReference type="Pfam" id="PF02771"/>
    </source>
</evidence>
<dbReference type="AlphaFoldDB" id="A0A1C0Z496"/>
<dbReference type="Pfam" id="PF02771">
    <property type="entry name" value="Acyl-CoA_dh_N"/>
    <property type="match status" value="1"/>
</dbReference>
<comment type="cofactor">
    <cofactor evidence="1 6">
        <name>FAD</name>
        <dbReference type="ChEBI" id="CHEBI:57692"/>
    </cofactor>
</comment>
<organism evidence="10 11">
    <name type="scientific">Caryophanon latum</name>
    <dbReference type="NCBI Taxonomy" id="33977"/>
    <lineage>
        <taxon>Bacteria</taxon>
        <taxon>Bacillati</taxon>
        <taxon>Bacillota</taxon>
        <taxon>Bacilli</taxon>
        <taxon>Bacillales</taxon>
        <taxon>Caryophanaceae</taxon>
        <taxon>Caryophanon</taxon>
    </lineage>
</organism>
<evidence type="ECO:0000256" key="1">
    <source>
        <dbReference type="ARBA" id="ARBA00001974"/>
    </source>
</evidence>
<evidence type="ECO:0000313" key="10">
    <source>
        <dbReference type="EMBL" id="OCS94267.1"/>
    </source>
</evidence>
<dbReference type="GO" id="GO:0003995">
    <property type="term" value="F:acyl-CoA dehydrogenase activity"/>
    <property type="evidence" value="ECO:0007669"/>
    <property type="project" value="TreeGrafter"/>
</dbReference>
<evidence type="ECO:0000256" key="6">
    <source>
        <dbReference type="RuleBase" id="RU362125"/>
    </source>
</evidence>
<accession>A0A1C0Z496</accession>
<dbReference type="PANTHER" id="PTHR43884:SF25">
    <property type="entry name" value="ACYL-COA DEHYDROGENASE YDBM-RELATED"/>
    <property type="match status" value="1"/>
</dbReference>
<comment type="similarity">
    <text evidence="2 6">Belongs to the acyl-CoA dehydrogenase family.</text>
</comment>
<dbReference type="Pfam" id="PF00441">
    <property type="entry name" value="Acyl-CoA_dh_1"/>
    <property type="match status" value="1"/>
</dbReference>
<evidence type="ECO:0000256" key="5">
    <source>
        <dbReference type="ARBA" id="ARBA00023002"/>
    </source>
</evidence>
<keyword evidence="5 6" id="KW-0560">Oxidoreductase</keyword>
<dbReference type="CDD" id="cd00567">
    <property type="entry name" value="ACAD"/>
    <property type="match status" value="1"/>
</dbReference>
<protein>
    <submittedName>
        <fullName evidence="10">Acyl-CoA dehydrogenase</fullName>
    </submittedName>
</protein>
<dbReference type="InterPro" id="IPR037069">
    <property type="entry name" value="AcylCoA_DH/ox_N_sf"/>
</dbReference>
<keyword evidence="11" id="KW-1185">Reference proteome</keyword>
<dbReference type="RefSeq" id="WP_066461282.1">
    <property type="nucleotide sequence ID" value="NZ_MATO01000003.1"/>
</dbReference>
<dbReference type="InterPro" id="IPR009100">
    <property type="entry name" value="AcylCoA_DH/oxidase_NM_dom_sf"/>
</dbReference>
<dbReference type="PIRSF" id="PIRSF016578">
    <property type="entry name" value="HsaA"/>
    <property type="match status" value="1"/>
</dbReference>
<dbReference type="InterPro" id="IPR036250">
    <property type="entry name" value="AcylCo_DH-like_C"/>
</dbReference>
<evidence type="ECO:0000256" key="4">
    <source>
        <dbReference type="ARBA" id="ARBA00022827"/>
    </source>
</evidence>
<dbReference type="Proteomes" id="UP000093482">
    <property type="component" value="Unassembled WGS sequence"/>
</dbReference>
<dbReference type="Gene3D" id="1.20.140.10">
    <property type="entry name" value="Butyryl-CoA Dehydrogenase, subunit A, domain 3"/>
    <property type="match status" value="1"/>
</dbReference>
<evidence type="ECO:0000259" key="8">
    <source>
        <dbReference type="Pfam" id="PF02770"/>
    </source>
</evidence>
<dbReference type="Pfam" id="PF02770">
    <property type="entry name" value="Acyl-CoA_dh_M"/>
    <property type="match status" value="1"/>
</dbReference>
<dbReference type="SUPFAM" id="SSF47203">
    <property type="entry name" value="Acyl-CoA dehydrogenase C-terminal domain-like"/>
    <property type="match status" value="1"/>
</dbReference>
<gene>
    <name evidence="10" type="ORF">A6K76_04140</name>
</gene>
<dbReference type="Gene3D" id="1.10.540.10">
    <property type="entry name" value="Acyl-CoA dehydrogenase/oxidase, N-terminal domain"/>
    <property type="match status" value="1"/>
</dbReference>
<evidence type="ECO:0000256" key="2">
    <source>
        <dbReference type="ARBA" id="ARBA00009347"/>
    </source>
</evidence>
<dbReference type="InterPro" id="IPR013786">
    <property type="entry name" value="AcylCoA_DH/ox_N"/>
</dbReference>
<comment type="caution">
    <text evidence="10">The sequence shown here is derived from an EMBL/GenBank/DDBJ whole genome shotgun (WGS) entry which is preliminary data.</text>
</comment>
<dbReference type="OrthoDB" id="9785203at2"/>
<feature type="domain" description="Acyl-CoA oxidase/dehydrogenase middle" evidence="8">
    <location>
        <begin position="122"/>
        <end position="213"/>
    </location>
</feature>
<dbReference type="InterPro" id="IPR046373">
    <property type="entry name" value="Acyl-CoA_Oxase/DH_mid-dom_sf"/>
</dbReference>
<dbReference type="InterPro" id="IPR006091">
    <property type="entry name" value="Acyl-CoA_Oxase/DH_mid-dom"/>
</dbReference>
<evidence type="ECO:0000313" key="11">
    <source>
        <dbReference type="Proteomes" id="UP000093482"/>
    </source>
</evidence>
<proteinExistence type="inferred from homology"/>
<sequence>MFASPKAKQWIQTLQQQRAFFTTDAQLRDETRTFPLEQIGWLAQNGYGALTLPTCYGGAGFSVTDMIAVQETLATFDGSTALAIGWQLGIVGDLYEKKLWNDDLLEWIAMEILDGALLNRNASEAATGSPTRGGRPQTTAVQDGDFWVINGHKTFATTSPALRYFIVTAWCDAYDGICHFLVPHDATGVTLNKTWNTVAMRSTASDDLLLQNVRVPLHYLVEDASMPRNYRLNGWLLHIPACYLGIAQAARNYAVHYAKTYAPNSIDTTISELPNVQIHIGQMEQELLEMRHFLYSVARMYDDETLRPQLTEELGAAKVKVLNGAIRVIDIAMRLCGAHSLQMSCPLQRYYRDVRAGLHNPPMEDITIMKLAKHALK</sequence>
<dbReference type="InterPro" id="IPR009075">
    <property type="entry name" value="AcylCo_DH/oxidase_C"/>
</dbReference>
<evidence type="ECO:0000256" key="3">
    <source>
        <dbReference type="ARBA" id="ARBA00022630"/>
    </source>
</evidence>
<dbReference type="EMBL" id="MATO01000003">
    <property type="protein sequence ID" value="OCS94267.1"/>
    <property type="molecule type" value="Genomic_DNA"/>
</dbReference>
<name>A0A1C0Z496_9BACL</name>
<dbReference type="PANTHER" id="PTHR43884">
    <property type="entry name" value="ACYL-COA DEHYDROGENASE"/>
    <property type="match status" value="1"/>
</dbReference>
<keyword evidence="3 6" id="KW-0285">Flavoprotein</keyword>
<dbReference type="Gene3D" id="2.40.110.10">
    <property type="entry name" value="Butyryl-CoA Dehydrogenase, subunit A, domain 2"/>
    <property type="match status" value="1"/>
</dbReference>
<dbReference type="GO" id="GO:0050660">
    <property type="term" value="F:flavin adenine dinucleotide binding"/>
    <property type="evidence" value="ECO:0007669"/>
    <property type="project" value="InterPro"/>
</dbReference>
<feature type="domain" description="Acyl-CoA dehydrogenase/oxidase C-terminal" evidence="7">
    <location>
        <begin position="239"/>
        <end position="356"/>
    </location>
</feature>